<feature type="compositionally biased region" description="Polar residues" evidence="1">
    <location>
        <begin position="14"/>
        <end position="23"/>
    </location>
</feature>
<proteinExistence type="predicted"/>
<dbReference type="RefSeq" id="XP_056505092.1">
    <property type="nucleotide sequence ID" value="XM_056639335.1"/>
</dbReference>
<feature type="region of interest" description="Disordered" evidence="1">
    <location>
        <begin position="489"/>
        <end position="510"/>
    </location>
</feature>
<evidence type="ECO:0000256" key="1">
    <source>
        <dbReference type="SAM" id="MobiDB-lite"/>
    </source>
</evidence>
<organism evidence="2 3">
    <name type="scientific">Penicillium citrinum</name>
    <dbReference type="NCBI Taxonomy" id="5077"/>
    <lineage>
        <taxon>Eukaryota</taxon>
        <taxon>Fungi</taxon>
        <taxon>Dikarya</taxon>
        <taxon>Ascomycota</taxon>
        <taxon>Pezizomycotina</taxon>
        <taxon>Eurotiomycetes</taxon>
        <taxon>Eurotiomycetidae</taxon>
        <taxon>Eurotiales</taxon>
        <taxon>Aspergillaceae</taxon>
        <taxon>Penicillium</taxon>
    </lineage>
</organism>
<feature type="compositionally biased region" description="Low complexity" evidence="1">
    <location>
        <begin position="1"/>
        <end position="13"/>
    </location>
</feature>
<gene>
    <name evidence="2" type="ORF">N7469_000415</name>
</gene>
<comment type="caution">
    <text evidence="2">The sequence shown here is derived from an EMBL/GenBank/DDBJ whole genome shotgun (WGS) entry which is preliminary data.</text>
</comment>
<dbReference type="OrthoDB" id="4159781at2759"/>
<protein>
    <submittedName>
        <fullName evidence="2">Uncharacterized protein</fullName>
    </submittedName>
</protein>
<evidence type="ECO:0000313" key="3">
    <source>
        <dbReference type="Proteomes" id="UP001147733"/>
    </source>
</evidence>
<name>A0A9W9PD07_PENCI</name>
<reference evidence="2" key="1">
    <citation type="submission" date="2022-11" db="EMBL/GenBank/DDBJ databases">
        <authorList>
            <person name="Petersen C."/>
        </authorList>
    </citation>
    <scope>NUCLEOTIDE SEQUENCE</scope>
    <source>
        <strain evidence="2">IBT 23319</strain>
    </source>
</reference>
<accession>A0A9W9PD07</accession>
<dbReference type="Proteomes" id="UP001147733">
    <property type="component" value="Unassembled WGS sequence"/>
</dbReference>
<dbReference type="AlphaFoldDB" id="A0A9W9PD07"/>
<sequence length="510" mass="58459">MSSQPSSSSSGTSRFTFVSGNEQSEARSHAMKEHWKRRHQRNHEAKAHHRKRSSRTLLPRSKSGLGEGAFSAAYPNSSSESELQREENINANHQKQPSVPAQLLNGMSFALSTSRPDPFQTCPVHLTSQHQKLLYHWIGTHAAMMFEDLDVTEFNPMKDVWFPLDLSNASSFNCIMAHSAAHLSHLYAGTPPTRGTTSSEALKYKLEAVRILRLWLGDPEKELSEDAFSAVVRLLTFERYWGTVEDWNIHRDGLQRMIDAKGGIDALHDNWRLELVVYLVSLMSRPSWLEPTNDLEKITHPRFSHIFQQQTPSFDMHMVRCLWLLSFVQDMRTFMGSFCTKKLSPFPFFHDAIDLLRQDFQLSFETCPNKSHVTQHETELLVCVFSISVLVQESLSPLADVETVSQSRQNALAEFEEILRDSHQIWRHSAQQLRYMLYNNFIQLYEDGQRNMNYTMNLVQVLSTLSLEARQGVEKCLLNLLYQLGNKDSSTSLKDDSWSPDSLLSSIHGH</sequence>
<feature type="compositionally biased region" description="Basic residues" evidence="1">
    <location>
        <begin position="34"/>
        <end position="54"/>
    </location>
</feature>
<dbReference type="PANTHER" id="PTHR37540:SF10">
    <property type="entry name" value="SIGMA-70 REGION 2 FAMILY PROTEIN"/>
    <property type="match status" value="1"/>
</dbReference>
<reference evidence="2" key="2">
    <citation type="journal article" date="2023" name="IMA Fungus">
        <title>Comparative genomic study of the Penicillium genus elucidates a diverse pangenome and 15 lateral gene transfer events.</title>
        <authorList>
            <person name="Petersen C."/>
            <person name="Sorensen T."/>
            <person name="Nielsen M.R."/>
            <person name="Sondergaard T.E."/>
            <person name="Sorensen J.L."/>
            <person name="Fitzpatrick D.A."/>
            <person name="Frisvad J.C."/>
            <person name="Nielsen K.L."/>
        </authorList>
    </citation>
    <scope>NUCLEOTIDE SEQUENCE</scope>
    <source>
        <strain evidence="2">IBT 23319</strain>
    </source>
</reference>
<keyword evidence="3" id="KW-1185">Reference proteome</keyword>
<feature type="region of interest" description="Disordered" evidence="1">
    <location>
        <begin position="1"/>
        <end position="86"/>
    </location>
</feature>
<feature type="compositionally biased region" description="Low complexity" evidence="1">
    <location>
        <begin position="499"/>
        <end position="510"/>
    </location>
</feature>
<dbReference type="EMBL" id="JAPQKT010000001">
    <property type="protein sequence ID" value="KAJ5242088.1"/>
    <property type="molecule type" value="Genomic_DNA"/>
</dbReference>
<dbReference type="Pfam" id="PF11951">
    <property type="entry name" value="Fungal_trans_2"/>
    <property type="match status" value="1"/>
</dbReference>
<dbReference type="GeneID" id="81378502"/>
<feature type="compositionally biased region" description="Basic and acidic residues" evidence="1">
    <location>
        <begin position="24"/>
        <end position="33"/>
    </location>
</feature>
<dbReference type="InterPro" id="IPR021858">
    <property type="entry name" value="Fun_TF"/>
</dbReference>
<dbReference type="PANTHER" id="PTHR37540">
    <property type="entry name" value="TRANSCRIPTION FACTOR (ACR-2), PUTATIVE-RELATED-RELATED"/>
    <property type="match status" value="1"/>
</dbReference>
<evidence type="ECO:0000313" key="2">
    <source>
        <dbReference type="EMBL" id="KAJ5242088.1"/>
    </source>
</evidence>